<feature type="transmembrane region" description="Helical" evidence="2">
    <location>
        <begin position="84"/>
        <end position="105"/>
    </location>
</feature>
<keyword evidence="2" id="KW-1133">Transmembrane helix</keyword>
<feature type="transmembrane region" description="Helical" evidence="2">
    <location>
        <begin position="125"/>
        <end position="146"/>
    </location>
</feature>
<feature type="compositionally biased region" description="Polar residues" evidence="1">
    <location>
        <begin position="162"/>
        <end position="171"/>
    </location>
</feature>
<evidence type="ECO:0000256" key="1">
    <source>
        <dbReference type="SAM" id="MobiDB-lite"/>
    </source>
</evidence>
<gene>
    <name evidence="3" type="ORF">CGERO_04070</name>
</gene>
<evidence type="ECO:0000256" key="2">
    <source>
        <dbReference type="SAM" id="Phobius"/>
    </source>
</evidence>
<organism evidence="3 4">
    <name type="scientific">Corynebacterium gerontici</name>
    <dbReference type="NCBI Taxonomy" id="2079234"/>
    <lineage>
        <taxon>Bacteria</taxon>
        <taxon>Bacillati</taxon>
        <taxon>Actinomycetota</taxon>
        <taxon>Actinomycetes</taxon>
        <taxon>Mycobacteriales</taxon>
        <taxon>Corynebacteriaceae</taxon>
        <taxon>Corynebacterium</taxon>
    </lineage>
</organism>
<reference evidence="3 4" key="1">
    <citation type="submission" date="2018-11" db="EMBL/GenBank/DDBJ databases">
        <authorList>
            <person name="Kleinhagauer T."/>
            <person name="Glaeser S.P."/>
            <person name="Spergser J."/>
            <person name="Ruckert C."/>
            <person name="Kaempfer P."/>
            <person name="Busse H.-J."/>
        </authorList>
    </citation>
    <scope>NUCLEOTIDE SEQUENCE [LARGE SCALE GENOMIC DNA]</scope>
    <source>
        <strain evidence="3 4">W8</strain>
    </source>
</reference>
<keyword evidence="4" id="KW-1185">Reference proteome</keyword>
<dbReference type="RefSeq" id="WP_123933587.1">
    <property type="nucleotide sequence ID" value="NZ_CP033897.1"/>
</dbReference>
<feature type="region of interest" description="Disordered" evidence="1">
    <location>
        <begin position="158"/>
        <end position="180"/>
    </location>
</feature>
<evidence type="ECO:0000313" key="3">
    <source>
        <dbReference type="EMBL" id="AZA11131.1"/>
    </source>
</evidence>
<keyword evidence="2" id="KW-0812">Transmembrane</keyword>
<dbReference type="AlphaFoldDB" id="A0A3G6IZB3"/>
<feature type="transmembrane region" description="Helical" evidence="2">
    <location>
        <begin position="17"/>
        <end position="39"/>
    </location>
</feature>
<dbReference type="KEGG" id="cgk:CGERO_04070"/>
<dbReference type="EMBL" id="CP033897">
    <property type="protein sequence ID" value="AZA11131.1"/>
    <property type="molecule type" value="Genomic_DNA"/>
</dbReference>
<name>A0A3G6IZB3_9CORY</name>
<accession>A0A3G6IZB3</accession>
<proteinExistence type="predicted"/>
<keyword evidence="2" id="KW-0472">Membrane</keyword>
<sequence length="180" mass="19567">MEAPTTSAQTASAWQRVCFWLTMGSPILIPGSVVLGRIASGLVGWIFMAYVFVAILHILPLLALAALAVLFPAQRDPKALSKRASAAFIGMWGSTLLLTFGMGDYGDTQDSAVYGLFPDNQLGQLMPYCCFGLMIACFALQIWFTLCDRAPKTDAPPHPINSWDQLSQQPENAEHLSGEK</sequence>
<feature type="transmembrane region" description="Helical" evidence="2">
    <location>
        <begin position="45"/>
        <end position="72"/>
    </location>
</feature>
<evidence type="ECO:0000313" key="4">
    <source>
        <dbReference type="Proteomes" id="UP000271587"/>
    </source>
</evidence>
<protein>
    <submittedName>
        <fullName evidence="3">Uncharacterized protein</fullName>
    </submittedName>
</protein>
<dbReference type="Proteomes" id="UP000271587">
    <property type="component" value="Chromosome"/>
</dbReference>